<dbReference type="Pfam" id="PF03995">
    <property type="entry name" value="Inhibitor_I36"/>
    <property type="match status" value="1"/>
</dbReference>
<dbReference type="AlphaFoldDB" id="A0A1D7Y340"/>
<dbReference type="EMBL" id="CP017248">
    <property type="protein sequence ID" value="AOR30003.1"/>
    <property type="molecule type" value="Genomic_DNA"/>
</dbReference>
<sequence>MLTRKTKVRLGIAGAAAAAALGLATSQASASSAVIDGSNGFASPSSCDVSSTYEFCLYYSPNHTGGTKAYTATAVSTISGDFSGTSHPVRNDAASAANGSGCHVGIWVSPGYTGDSNWMLDGDRGGNLTSGSPQLRNNEASIAVDDSTNCPGVGIG</sequence>
<keyword evidence="3" id="KW-1185">Reference proteome</keyword>
<evidence type="ECO:0000313" key="2">
    <source>
        <dbReference type="EMBL" id="AOR30003.1"/>
    </source>
</evidence>
<proteinExistence type="predicted"/>
<accession>A0A1D7Y340</accession>
<dbReference type="KEGG" id="spun:BFF78_01915"/>
<reference evidence="3" key="1">
    <citation type="submission" date="2016-09" db="EMBL/GenBank/DDBJ databases">
        <title>Streptomyces puniciscabiei strain:TW1S1 Genome sequencing and assembly.</title>
        <authorList>
            <person name="Kim M.-K."/>
            <person name="Kim S.B."/>
        </authorList>
    </citation>
    <scope>NUCLEOTIDE SEQUENCE [LARGE SCALE GENOMIC DNA]</scope>
    <source>
        <strain evidence="3">TW1S1</strain>
    </source>
</reference>
<feature type="chain" id="PRO_5009102516" description="Peptidase M23" evidence="1">
    <location>
        <begin position="31"/>
        <end position="156"/>
    </location>
</feature>
<gene>
    <name evidence="2" type="ORF">BFF78_01915</name>
</gene>
<evidence type="ECO:0008006" key="4">
    <source>
        <dbReference type="Google" id="ProtNLM"/>
    </source>
</evidence>
<organism evidence="2 3">
    <name type="scientific">Streptomyces fodineus</name>
    <dbReference type="NCBI Taxonomy" id="1904616"/>
    <lineage>
        <taxon>Bacteria</taxon>
        <taxon>Bacillati</taxon>
        <taxon>Actinomycetota</taxon>
        <taxon>Actinomycetes</taxon>
        <taxon>Kitasatosporales</taxon>
        <taxon>Streptomycetaceae</taxon>
        <taxon>Streptomyces</taxon>
    </lineage>
</organism>
<keyword evidence="1" id="KW-0732">Signal</keyword>
<dbReference type="Proteomes" id="UP000094960">
    <property type="component" value="Chromosome"/>
</dbReference>
<dbReference type="RefSeq" id="WP_069776657.1">
    <property type="nucleotide sequence ID" value="NZ_CP017248.1"/>
</dbReference>
<evidence type="ECO:0000256" key="1">
    <source>
        <dbReference type="SAM" id="SignalP"/>
    </source>
</evidence>
<protein>
    <recommendedName>
        <fullName evidence="4">Peptidase M23</fullName>
    </recommendedName>
</protein>
<feature type="signal peptide" evidence="1">
    <location>
        <begin position="1"/>
        <end position="30"/>
    </location>
</feature>
<name>A0A1D7Y340_9ACTN</name>
<evidence type="ECO:0000313" key="3">
    <source>
        <dbReference type="Proteomes" id="UP000094960"/>
    </source>
</evidence>